<dbReference type="EMBL" id="QEAM01000157">
    <property type="protein sequence ID" value="TPX45042.1"/>
    <property type="molecule type" value="Genomic_DNA"/>
</dbReference>
<feature type="region of interest" description="Disordered" evidence="1">
    <location>
        <begin position="207"/>
        <end position="228"/>
    </location>
</feature>
<protein>
    <submittedName>
        <fullName evidence="2">Uncharacterized protein</fullName>
    </submittedName>
</protein>
<organism evidence="2 5">
    <name type="scientific">Synchytrium endobioticum</name>
    <dbReference type="NCBI Taxonomy" id="286115"/>
    <lineage>
        <taxon>Eukaryota</taxon>
        <taxon>Fungi</taxon>
        <taxon>Fungi incertae sedis</taxon>
        <taxon>Chytridiomycota</taxon>
        <taxon>Chytridiomycota incertae sedis</taxon>
        <taxon>Chytridiomycetes</taxon>
        <taxon>Synchytriales</taxon>
        <taxon>Synchytriaceae</taxon>
        <taxon>Synchytrium</taxon>
    </lineage>
</organism>
<name>A0A507D0T0_9FUNG</name>
<accession>A0A507D0T0</accession>
<proteinExistence type="predicted"/>
<comment type="caution">
    <text evidence="2">The sequence shown here is derived from an EMBL/GenBank/DDBJ whole genome shotgun (WGS) entry which is preliminary data.</text>
</comment>
<sequence length="276" mass="30889">MSQESVHRLRPINSNFFNKKKDAKSTSPPFPPQYSTYKPWQPLIQHKINPKLRVAMPSQTTTTTPSIQFKVLTYSSSAFRPFTMDGAAPPLARKGSREQVTPACRRQAALAPPTKSTIPHTHHTGRYHHTEKCRCALTTRRSDSKVFSDGPLIMPSSTAVALPQPEQLDIPKATRRVDANASGSIYDVLSYNGDAADWRRPVSLIASVPKQPDDPRDRPSPVQASPDSHFYVSETERFDRSARFVDRDAIHAKQKLANKIKYCVRDKNIGTLQSLA</sequence>
<reference evidence="4 5" key="1">
    <citation type="journal article" date="2019" name="Sci. Rep.">
        <title>Comparative genomics of chytrid fungi reveal insights into the obligate biotrophic and pathogenic lifestyle of Synchytrium endobioticum.</title>
        <authorList>
            <person name="van de Vossenberg B.T.L.H."/>
            <person name="Warris S."/>
            <person name="Nguyen H.D.T."/>
            <person name="van Gent-Pelzer M.P.E."/>
            <person name="Joly D.L."/>
            <person name="van de Geest H.C."/>
            <person name="Bonants P.J.M."/>
            <person name="Smith D.S."/>
            <person name="Levesque C.A."/>
            <person name="van der Lee T.A.J."/>
        </authorList>
    </citation>
    <scope>NUCLEOTIDE SEQUENCE [LARGE SCALE GENOMIC DNA]</scope>
    <source>
        <strain evidence="2 5">LEV6574</strain>
        <strain evidence="3 4">MB42</strain>
    </source>
</reference>
<evidence type="ECO:0000313" key="5">
    <source>
        <dbReference type="Proteomes" id="UP000320475"/>
    </source>
</evidence>
<gene>
    <name evidence="2" type="ORF">SeLEV6574_g04122</name>
    <name evidence="3" type="ORF">SeMB42_g00976</name>
</gene>
<dbReference type="VEuPathDB" id="FungiDB:SeMB42_g00976"/>
<dbReference type="Proteomes" id="UP000320475">
    <property type="component" value="Unassembled WGS sequence"/>
</dbReference>
<evidence type="ECO:0000313" key="2">
    <source>
        <dbReference type="EMBL" id="TPX45042.1"/>
    </source>
</evidence>
<dbReference type="EMBL" id="QEAN01000022">
    <property type="protein sequence ID" value="TPX53122.1"/>
    <property type="molecule type" value="Genomic_DNA"/>
</dbReference>
<evidence type="ECO:0000256" key="1">
    <source>
        <dbReference type="SAM" id="MobiDB-lite"/>
    </source>
</evidence>
<evidence type="ECO:0000313" key="4">
    <source>
        <dbReference type="Proteomes" id="UP000317494"/>
    </source>
</evidence>
<evidence type="ECO:0000313" key="3">
    <source>
        <dbReference type="EMBL" id="TPX53122.1"/>
    </source>
</evidence>
<dbReference type="OrthoDB" id="10622782at2759"/>
<dbReference type="AlphaFoldDB" id="A0A507D0T0"/>
<dbReference type="Proteomes" id="UP000317494">
    <property type="component" value="Unassembled WGS sequence"/>
</dbReference>
<keyword evidence="4" id="KW-1185">Reference proteome</keyword>
<feature type="region of interest" description="Disordered" evidence="1">
    <location>
        <begin position="1"/>
        <end position="36"/>
    </location>
</feature>